<evidence type="ECO:0000256" key="1">
    <source>
        <dbReference type="SAM" id="SignalP"/>
    </source>
</evidence>
<sequence length="112" mass="12857">MRSLTIFLFLFSLILIASLCDARADPDNYWKIVMKDELMPTTQDAQSQDTQRSSGADNYWKIVMKDELMPTTNQDAQSQDTQRSSSADNYWKIVMKDEIMSTTIQDAPKPPK</sequence>
<name>A0A251TLV4_HELAN</name>
<dbReference type="PANTHER" id="PTHR33731">
    <property type="entry name" value="PROTEIN, PUTATIVE-RELATED"/>
    <property type="match status" value="1"/>
</dbReference>
<dbReference type="PANTHER" id="PTHR33731:SF2">
    <property type="entry name" value="ORGAN-SPECIFIC PROTEIN S2-LIKE"/>
    <property type="match status" value="1"/>
</dbReference>
<dbReference type="EMBL" id="CM007899">
    <property type="protein sequence ID" value="OTG12107.1"/>
    <property type="molecule type" value="Genomic_DNA"/>
</dbReference>
<dbReference type="AlphaFoldDB" id="A0A251TLV4"/>
<accession>A0A251TLV4</accession>
<evidence type="ECO:0000313" key="4">
    <source>
        <dbReference type="Proteomes" id="UP000215914"/>
    </source>
</evidence>
<organism evidence="3 4">
    <name type="scientific">Helianthus annuus</name>
    <name type="common">Common sunflower</name>
    <dbReference type="NCBI Taxonomy" id="4232"/>
    <lineage>
        <taxon>Eukaryota</taxon>
        <taxon>Viridiplantae</taxon>
        <taxon>Streptophyta</taxon>
        <taxon>Embryophyta</taxon>
        <taxon>Tracheophyta</taxon>
        <taxon>Spermatophyta</taxon>
        <taxon>Magnoliopsida</taxon>
        <taxon>eudicotyledons</taxon>
        <taxon>Gunneridae</taxon>
        <taxon>Pentapetalae</taxon>
        <taxon>asterids</taxon>
        <taxon>campanulids</taxon>
        <taxon>Asterales</taxon>
        <taxon>Asteraceae</taxon>
        <taxon>Asteroideae</taxon>
        <taxon>Heliantheae alliance</taxon>
        <taxon>Heliantheae</taxon>
        <taxon>Helianthus</taxon>
    </lineage>
</organism>
<dbReference type="EMBL" id="MNCJ02000325">
    <property type="protein sequence ID" value="KAF5787311.1"/>
    <property type="molecule type" value="Genomic_DNA"/>
</dbReference>
<dbReference type="Proteomes" id="UP000215914">
    <property type="component" value="Chromosome 10"/>
</dbReference>
<dbReference type="Gramene" id="mRNA:HanXRQr2_Chr10g0451311">
    <property type="protein sequence ID" value="mRNA:HanXRQr2_Chr10g0451311"/>
    <property type="gene ID" value="HanXRQr2_Chr10g0451311"/>
</dbReference>
<reference evidence="3" key="2">
    <citation type="submission" date="2017-02" db="EMBL/GenBank/DDBJ databases">
        <title>Sunflower complete genome.</title>
        <authorList>
            <person name="Langlade N."/>
            <person name="Munos S."/>
        </authorList>
    </citation>
    <scope>NUCLEOTIDE SEQUENCE [LARGE SCALE GENOMIC DNA]</scope>
    <source>
        <tissue evidence="3">Leaves</tissue>
    </source>
</reference>
<reference evidence="2" key="3">
    <citation type="submission" date="2020-06" db="EMBL/GenBank/DDBJ databases">
        <title>Helianthus annuus Genome sequencing and assembly Release 2.</title>
        <authorList>
            <person name="Gouzy J."/>
            <person name="Langlade N."/>
            <person name="Munos S."/>
        </authorList>
    </citation>
    <scope>NUCLEOTIDE SEQUENCE</scope>
    <source>
        <tissue evidence="2">Leaves</tissue>
    </source>
</reference>
<protein>
    <recommendedName>
        <fullName evidence="5">Organ specific protein</fullName>
    </recommendedName>
</protein>
<evidence type="ECO:0000313" key="2">
    <source>
        <dbReference type="EMBL" id="KAF5787311.1"/>
    </source>
</evidence>
<reference evidence="2 4" key="1">
    <citation type="journal article" date="2017" name="Nature">
        <title>The sunflower genome provides insights into oil metabolism, flowering and Asterid evolution.</title>
        <authorList>
            <person name="Badouin H."/>
            <person name="Gouzy J."/>
            <person name="Grassa C.J."/>
            <person name="Murat F."/>
            <person name="Staton S.E."/>
            <person name="Cottret L."/>
            <person name="Lelandais-Briere C."/>
            <person name="Owens G.L."/>
            <person name="Carrere S."/>
            <person name="Mayjonade B."/>
            <person name="Legrand L."/>
            <person name="Gill N."/>
            <person name="Kane N.C."/>
            <person name="Bowers J.E."/>
            <person name="Hubner S."/>
            <person name="Bellec A."/>
            <person name="Berard A."/>
            <person name="Berges H."/>
            <person name="Blanchet N."/>
            <person name="Boniface M.C."/>
            <person name="Brunel D."/>
            <person name="Catrice O."/>
            <person name="Chaidir N."/>
            <person name="Claudel C."/>
            <person name="Donnadieu C."/>
            <person name="Faraut T."/>
            <person name="Fievet G."/>
            <person name="Helmstetter N."/>
            <person name="King M."/>
            <person name="Knapp S.J."/>
            <person name="Lai Z."/>
            <person name="Le Paslier M.C."/>
            <person name="Lippi Y."/>
            <person name="Lorenzon L."/>
            <person name="Mandel J.R."/>
            <person name="Marage G."/>
            <person name="Marchand G."/>
            <person name="Marquand E."/>
            <person name="Bret-Mestries E."/>
            <person name="Morien E."/>
            <person name="Nambeesan S."/>
            <person name="Nguyen T."/>
            <person name="Pegot-Espagnet P."/>
            <person name="Pouilly N."/>
            <person name="Raftis F."/>
            <person name="Sallet E."/>
            <person name="Schiex T."/>
            <person name="Thomas J."/>
            <person name="Vandecasteele C."/>
            <person name="Vares D."/>
            <person name="Vear F."/>
            <person name="Vautrin S."/>
            <person name="Crespi M."/>
            <person name="Mangin B."/>
            <person name="Burke J.M."/>
            <person name="Salse J."/>
            <person name="Munos S."/>
            <person name="Vincourt P."/>
            <person name="Rieseberg L.H."/>
            <person name="Langlade N.B."/>
        </authorList>
    </citation>
    <scope>NUCLEOTIDE SEQUENCE [LARGE SCALE GENOMIC DNA]</scope>
    <source>
        <strain evidence="4">cv. SF193</strain>
        <tissue evidence="2">Leaves</tissue>
    </source>
</reference>
<proteinExistence type="predicted"/>
<feature type="chain" id="PRO_5013078059" description="Organ specific protein" evidence="1">
    <location>
        <begin position="25"/>
        <end position="112"/>
    </location>
</feature>
<dbReference type="InParanoid" id="A0A251TLV4"/>
<keyword evidence="4" id="KW-1185">Reference proteome</keyword>
<evidence type="ECO:0000313" key="3">
    <source>
        <dbReference type="EMBL" id="OTG12107.1"/>
    </source>
</evidence>
<gene>
    <name evidence="3" type="ORF">HannXRQ_Chr10g0306101</name>
    <name evidence="2" type="ORF">HanXRQr2_Chr10g0451311</name>
</gene>
<feature type="signal peptide" evidence="1">
    <location>
        <begin position="1"/>
        <end position="24"/>
    </location>
</feature>
<keyword evidence="1" id="KW-0732">Signal</keyword>
<evidence type="ECO:0008006" key="5">
    <source>
        <dbReference type="Google" id="ProtNLM"/>
    </source>
</evidence>
<dbReference type="OrthoDB" id="1734141at2759"/>